<organism evidence="3 4">
    <name type="scientific">Beijerinckia indica subsp. indica (strain ATCC 9039 / DSM 1715 / NCIMB 8712)</name>
    <dbReference type="NCBI Taxonomy" id="395963"/>
    <lineage>
        <taxon>Bacteria</taxon>
        <taxon>Pseudomonadati</taxon>
        <taxon>Pseudomonadota</taxon>
        <taxon>Alphaproteobacteria</taxon>
        <taxon>Hyphomicrobiales</taxon>
        <taxon>Beijerinckiaceae</taxon>
        <taxon>Beijerinckia</taxon>
    </lineage>
</organism>
<dbReference type="Proteomes" id="UP000001695">
    <property type="component" value="Chromosome"/>
</dbReference>
<feature type="compositionally biased region" description="Pro residues" evidence="2">
    <location>
        <begin position="489"/>
        <end position="499"/>
    </location>
</feature>
<dbReference type="PANTHER" id="PTHR10788:SF106">
    <property type="entry name" value="BCDNA.GH08860"/>
    <property type="match status" value="1"/>
</dbReference>
<comment type="similarity">
    <text evidence="1">Belongs to the glycosyltransferase 20 family.</text>
</comment>
<dbReference type="InterPro" id="IPR001830">
    <property type="entry name" value="Glyco_trans_20"/>
</dbReference>
<dbReference type="GO" id="GO:0005992">
    <property type="term" value="P:trehalose biosynthetic process"/>
    <property type="evidence" value="ECO:0007669"/>
    <property type="project" value="InterPro"/>
</dbReference>
<dbReference type="OrthoDB" id="9815690at2"/>
<dbReference type="CAZy" id="GT20">
    <property type="family name" value="Glycosyltransferase Family 20"/>
</dbReference>
<dbReference type="Gene3D" id="3.40.50.2000">
    <property type="entry name" value="Glycogen Phosphorylase B"/>
    <property type="match status" value="2"/>
</dbReference>
<protein>
    <submittedName>
        <fullName evidence="3">Alpha,alpha-trehalose-phosphate synthase (UDP-forming)</fullName>
        <ecNumber evidence="3">2.4.1.15</ecNumber>
    </submittedName>
</protein>
<dbReference type="EC" id="2.4.1.15" evidence="3"/>
<name>B2IBE9_BEII9</name>
<proteinExistence type="inferred from homology"/>
<dbReference type="SUPFAM" id="SSF53756">
    <property type="entry name" value="UDP-Glycosyltransferase/glycogen phosphorylase"/>
    <property type="match status" value="1"/>
</dbReference>
<keyword evidence="3" id="KW-0328">Glycosyltransferase</keyword>
<evidence type="ECO:0000313" key="3">
    <source>
        <dbReference type="EMBL" id="ACB96575.1"/>
    </source>
</evidence>
<reference evidence="4" key="1">
    <citation type="submission" date="2008-03" db="EMBL/GenBank/DDBJ databases">
        <title>Complete sequence of chromosome of Beijerinckia indica subsp. indica ATCC 9039.</title>
        <authorList>
            <consortium name="US DOE Joint Genome Institute"/>
            <person name="Copeland A."/>
            <person name="Lucas S."/>
            <person name="Lapidus A."/>
            <person name="Glavina del Rio T."/>
            <person name="Dalin E."/>
            <person name="Tice H."/>
            <person name="Bruce D."/>
            <person name="Goodwin L."/>
            <person name="Pitluck S."/>
            <person name="LaButti K."/>
            <person name="Schmutz J."/>
            <person name="Larimer F."/>
            <person name="Land M."/>
            <person name="Hauser L."/>
            <person name="Kyrpides N."/>
            <person name="Mikhailova N."/>
            <person name="Dunfield P.F."/>
            <person name="Dedysh S.N."/>
            <person name="Liesack W."/>
            <person name="Saw J.H."/>
            <person name="Alam M."/>
            <person name="Chen Y."/>
            <person name="Murrell J.C."/>
            <person name="Richardson P."/>
        </authorList>
    </citation>
    <scope>NUCLEOTIDE SEQUENCE [LARGE SCALE GENOMIC DNA]</scope>
    <source>
        <strain evidence="4">ATCC 9039 / DSM 1715 / NCIMB 8712</strain>
    </source>
</reference>
<keyword evidence="4" id="KW-1185">Reference proteome</keyword>
<dbReference type="RefSeq" id="WP_012385924.1">
    <property type="nucleotide sequence ID" value="NC_010581.1"/>
</dbReference>
<evidence type="ECO:0000313" key="4">
    <source>
        <dbReference type="Proteomes" id="UP000001695"/>
    </source>
</evidence>
<evidence type="ECO:0000256" key="2">
    <source>
        <dbReference type="SAM" id="MobiDB-lite"/>
    </source>
</evidence>
<dbReference type="EMBL" id="CP001016">
    <property type="protein sequence ID" value="ACB96575.1"/>
    <property type="molecule type" value="Genomic_DNA"/>
</dbReference>
<reference evidence="3 4" key="2">
    <citation type="journal article" date="2010" name="J. Bacteriol.">
        <title>Complete genome sequence of Beijerinckia indica subsp. indica.</title>
        <authorList>
            <person name="Tamas I."/>
            <person name="Dedysh S.N."/>
            <person name="Liesack W."/>
            <person name="Stott M.B."/>
            <person name="Alam M."/>
            <person name="Murrell J.C."/>
            <person name="Dunfield P.F."/>
        </authorList>
    </citation>
    <scope>NUCLEOTIDE SEQUENCE [LARGE SCALE GENOMIC DNA]</scope>
    <source>
        <strain evidence="4">ATCC 9039 / DSM 1715 / NCIMB 8712</strain>
    </source>
</reference>
<evidence type="ECO:0000256" key="1">
    <source>
        <dbReference type="ARBA" id="ARBA00008799"/>
    </source>
</evidence>
<dbReference type="Pfam" id="PF00982">
    <property type="entry name" value="Glyco_transf_20"/>
    <property type="match status" value="1"/>
</dbReference>
<dbReference type="AlphaFoldDB" id="B2IBE9"/>
<dbReference type="CDD" id="cd03788">
    <property type="entry name" value="GT20_TPS"/>
    <property type="match status" value="1"/>
</dbReference>
<accession>B2IBE9</accession>
<keyword evidence="3" id="KW-0808">Transferase</keyword>
<dbReference type="PANTHER" id="PTHR10788">
    <property type="entry name" value="TREHALOSE-6-PHOSPHATE SYNTHASE"/>
    <property type="match status" value="1"/>
</dbReference>
<dbReference type="KEGG" id="bid:Bind_3013"/>
<sequence length="509" mass="56304">MVALELLREQTALSKIKPAARLVVVSNRVPTTGSPNAGGLAVALEEALQTRGGLWFGWSGKISQDIEAPPHPRVSGSITYAVCDLSRRDMEEYYHGFANRVLWPICHYRTDLAEISTRDATGYFRVNEYFARGLVDLLQPNDIVWVHDYHFLPLASFLRQLGAGNRIGFFHHIPWPAIDIAMTMPSYERLLRAMTAYDLLGFQTPYDAANFRHGLDQTGIGQILDKHRCKANGRIFKIGAFPISIDTQAFAEEARNAEKNPVVRRARAAYDGRPLAIGVDRLDYTKGLPQRIEAFGTFLERSPQAAKARTTLLQVTPKSRSEVPEYAQLQCAVAEQVGRVNGKLGEVDWSPVAYLNKTMSRPVLAGLYRMARVGLVTPLRDGMNLVAKEYVAAQSPDDPGVLVLSQFAGAAVEMDGALLVNPHDTDGMAATIARAFSMPIAERKYRYAAMMERLDAHDVANWSDHFLATLGEPDDMDALGGEILQETALPPPLDDPLPTWPGRWPSLGH</sequence>
<gene>
    <name evidence="3" type="ordered locus">Bind_3013</name>
</gene>
<dbReference type="STRING" id="395963.Bind_3013"/>
<dbReference type="HOGENOM" id="CLU_002351_7_1_5"/>
<dbReference type="GO" id="GO:0003825">
    <property type="term" value="F:alpha,alpha-trehalose-phosphate synthase (UDP-forming) activity"/>
    <property type="evidence" value="ECO:0007669"/>
    <property type="project" value="UniProtKB-EC"/>
</dbReference>
<feature type="region of interest" description="Disordered" evidence="2">
    <location>
        <begin position="487"/>
        <end position="509"/>
    </location>
</feature>
<dbReference type="eggNOG" id="COG0380">
    <property type="taxonomic scope" value="Bacteria"/>
</dbReference>